<evidence type="ECO:0000256" key="1">
    <source>
        <dbReference type="SAM" id="MobiDB-lite"/>
    </source>
</evidence>
<dbReference type="Pfam" id="PF04773">
    <property type="entry name" value="FecR"/>
    <property type="match status" value="1"/>
</dbReference>
<keyword evidence="4" id="KW-1185">Reference proteome</keyword>
<name>A0ABX1ZL12_9BACL</name>
<dbReference type="PANTHER" id="PTHR38731:SF1">
    <property type="entry name" value="FECR PROTEIN DOMAIN-CONTAINING PROTEIN"/>
    <property type="match status" value="1"/>
</dbReference>
<feature type="region of interest" description="Disordered" evidence="1">
    <location>
        <begin position="389"/>
        <end position="426"/>
    </location>
</feature>
<evidence type="ECO:0000259" key="2">
    <source>
        <dbReference type="Pfam" id="PF04773"/>
    </source>
</evidence>
<feature type="domain" description="FecR protein" evidence="2">
    <location>
        <begin position="78"/>
        <end position="180"/>
    </location>
</feature>
<sequence length="678" mass="72877">METGEEIKMGMSKKSFVSLCLSLSLVLSLISGLLAKPADAKTVRVAVVSSLSGEVTVKKGGGSKSYDAYENMSLNQGDTVYTGANSSATLNLSNGDADVTLGENAEINVSDLNSADGKKKSKLKVWAGSMWVKVKSLAGSDDEFEVETPTAVMGVRGTQFFVMVDPATGSIKMAVGAGKVSASTVTIGEDLEQKTSITYLYPTQQISLDSRDETQDLSLKVDFLDLDDFVSQASPEVIRAFILNKAEIDKENDEFIAKKAKELVEGKVTDDSNLVIKSKEDLDKVKQNFDNLIGNVAKKALADNKIDRSAMDKLINETNKKISEQGRKLDLSTVKDLDKTAGIDAEKEKAKQVQLKKLEAEKLKNKLEREKKEAEVKKQLEAQIKLIEEKKKQQDLGSGGSGSDSSTPPTPPTLNVESPVIEESPANDGSIAATQVITLANGTFDSDMSTGVTVNHLPAGLTASVTRNSSTKITIAFNGNALAHTSADDVTNVFVTIAKEKITGAKADVNSGEFKIKFRNPEVPTPRLSLSHGEVNASGNFLLNVNLSDFIGDNSVYGVELHLTYGPNINFKANSWVSNSAIFDAAASADYMKQFPNETQNELVYAVTNFGSATNIEVNGEKNLVVIPMNGRSLQTGTAPYTIKVEKVVIIHKNGSDVQKVEVTGNSEIIVNLPDLRV</sequence>
<dbReference type="Proteomes" id="UP000618579">
    <property type="component" value="Unassembled WGS sequence"/>
</dbReference>
<dbReference type="InterPro" id="IPR006860">
    <property type="entry name" value="FecR"/>
</dbReference>
<evidence type="ECO:0000313" key="4">
    <source>
        <dbReference type="Proteomes" id="UP000618579"/>
    </source>
</evidence>
<organism evidence="3 4">
    <name type="scientific">Paenibacillus planticolens</name>
    <dbReference type="NCBI Taxonomy" id="2654976"/>
    <lineage>
        <taxon>Bacteria</taxon>
        <taxon>Bacillati</taxon>
        <taxon>Bacillota</taxon>
        <taxon>Bacilli</taxon>
        <taxon>Bacillales</taxon>
        <taxon>Paenibacillaceae</taxon>
        <taxon>Paenibacillus</taxon>
    </lineage>
</organism>
<dbReference type="CDD" id="cd22249">
    <property type="entry name" value="UDM1_RNF168_RNF169-like"/>
    <property type="match status" value="1"/>
</dbReference>
<dbReference type="Gene3D" id="2.60.120.1440">
    <property type="match status" value="1"/>
</dbReference>
<proteinExistence type="predicted"/>
<dbReference type="PANTHER" id="PTHR38731">
    <property type="entry name" value="LIPL45-RELATED LIPOPROTEIN-RELATED"/>
    <property type="match status" value="1"/>
</dbReference>
<accession>A0ABX1ZL12</accession>
<dbReference type="EMBL" id="WHNZ01000022">
    <property type="protein sequence ID" value="NOV00777.1"/>
    <property type="molecule type" value="Genomic_DNA"/>
</dbReference>
<reference evidence="3 4" key="1">
    <citation type="submission" date="2019-10" db="EMBL/GenBank/DDBJ databases">
        <title>Description of Paenibacillus pedi sp. nov.</title>
        <authorList>
            <person name="Carlier A."/>
            <person name="Qi S."/>
        </authorList>
    </citation>
    <scope>NUCLEOTIDE SEQUENCE [LARGE SCALE GENOMIC DNA]</scope>
    <source>
        <strain evidence="3 4">LMG 31457</strain>
    </source>
</reference>
<comment type="caution">
    <text evidence="3">The sequence shown here is derived from an EMBL/GenBank/DDBJ whole genome shotgun (WGS) entry which is preliminary data.</text>
</comment>
<evidence type="ECO:0000313" key="3">
    <source>
        <dbReference type="EMBL" id="NOV00777.1"/>
    </source>
</evidence>
<gene>
    <name evidence="3" type="ORF">GC097_12205</name>
</gene>
<protein>
    <recommendedName>
        <fullName evidence="2">FecR protein domain-containing protein</fullName>
    </recommendedName>
</protein>